<organism evidence="7 10">
    <name type="scientific">Rotaria sordida</name>
    <dbReference type="NCBI Taxonomy" id="392033"/>
    <lineage>
        <taxon>Eukaryota</taxon>
        <taxon>Metazoa</taxon>
        <taxon>Spiralia</taxon>
        <taxon>Gnathifera</taxon>
        <taxon>Rotifera</taxon>
        <taxon>Eurotatoria</taxon>
        <taxon>Bdelloidea</taxon>
        <taxon>Philodinida</taxon>
        <taxon>Philodinidae</taxon>
        <taxon>Rotaria</taxon>
    </lineage>
</organism>
<evidence type="ECO:0000256" key="2">
    <source>
        <dbReference type="RuleBase" id="RU102079"/>
    </source>
</evidence>
<dbReference type="OrthoDB" id="10005005at2759"/>
<evidence type="ECO:0000256" key="4">
    <source>
        <dbReference type="SAM" id="Phobius"/>
    </source>
</evidence>
<evidence type="ECO:0000313" key="7">
    <source>
        <dbReference type="EMBL" id="CAF1114385.1"/>
    </source>
</evidence>
<dbReference type="Proteomes" id="UP000663882">
    <property type="component" value="Unassembled WGS sequence"/>
</dbReference>
<keyword evidence="1 2" id="KW-0430">Lectin</keyword>
<dbReference type="SMART" id="SM00908">
    <property type="entry name" value="Gal-bind_lectin"/>
    <property type="match status" value="1"/>
</dbReference>
<evidence type="ECO:0000313" key="10">
    <source>
        <dbReference type="Proteomes" id="UP000663889"/>
    </source>
</evidence>
<evidence type="ECO:0000313" key="8">
    <source>
        <dbReference type="EMBL" id="CAF3490080.1"/>
    </source>
</evidence>
<evidence type="ECO:0000313" key="9">
    <source>
        <dbReference type="EMBL" id="CAF3774631.1"/>
    </source>
</evidence>
<dbReference type="Pfam" id="PF00337">
    <property type="entry name" value="Gal-bind_lectin"/>
    <property type="match status" value="1"/>
</dbReference>
<evidence type="ECO:0000259" key="5">
    <source>
        <dbReference type="PROSITE" id="PS51304"/>
    </source>
</evidence>
<proteinExistence type="predicted"/>
<comment type="caution">
    <text evidence="7">The sequence shown here is derived from an EMBL/GenBank/DDBJ whole genome shotgun (WGS) entry which is preliminary data.</text>
</comment>
<dbReference type="Proteomes" id="UP000663889">
    <property type="component" value="Unassembled WGS sequence"/>
</dbReference>
<reference evidence="7" key="1">
    <citation type="submission" date="2021-02" db="EMBL/GenBank/DDBJ databases">
        <authorList>
            <person name="Nowell W R."/>
        </authorList>
    </citation>
    <scope>NUCLEOTIDE SEQUENCE</scope>
</reference>
<dbReference type="EMBL" id="CAJOBE010001787">
    <property type="protein sequence ID" value="CAF3774631.1"/>
    <property type="molecule type" value="Genomic_DNA"/>
</dbReference>
<evidence type="ECO:0000256" key="3">
    <source>
        <dbReference type="SAM" id="MobiDB-lite"/>
    </source>
</evidence>
<accession>A0A814Q2D9</accession>
<dbReference type="CDD" id="cd12087">
    <property type="entry name" value="TM_EGFR-like"/>
    <property type="match status" value="1"/>
</dbReference>
<feature type="region of interest" description="Disordered" evidence="3">
    <location>
        <begin position="215"/>
        <end position="242"/>
    </location>
</feature>
<feature type="domain" description="Galectin" evidence="5">
    <location>
        <begin position="47"/>
        <end position="171"/>
    </location>
</feature>
<dbReference type="EMBL" id="CAJOAX010000042">
    <property type="protein sequence ID" value="CAF3490080.1"/>
    <property type="molecule type" value="Genomic_DNA"/>
</dbReference>
<dbReference type="Proteomes" id="UP000663874">
    <property type="component" value="Unassembled WGS sequence"/>
</dbReference>
<evidence type="ECO:0000256" key="1">
    <source>
        <dbReference type="ARBA" id="ARBA00022734"/>
    </source>
</evidence>
<dbReference type="PROSITE" id="PS51304">
    <property type="entry name" value="GALECTIN"/>
    <property type="match status" value="1"/>
</dbReference>
<dbReference type="Proteomes" id="UP000663823">
    <property type="component" value="Unassembled WGS sequence"/>
</dbReference>
<sequence length="257" mass="29712">MCHLILLTLPYSNHKIIIISIILFCDGYHLCFYPVHGQNQNIWLTNYTEKIPSKLIPKDEIIILGVLVEPFFYIDLIIDTENRPFHLKSLDTMIVFNSMHKGHWFDEITLIPNPLIGNISFMISIVINEDEGFNISFNEQKFFKFKKRKPLDVMKQIHIYGNLILKSVKIIHSSKEEDNPMKTLIIGIAITLALLIIVGLIFFYLLRRHCTRSKSKTKQSRKGHDSTIASLGSRRSKKTDNSNVTYLTGSSFFSHNQ</sequence>
<feature type="transmembrane region" description="Helical" evidence="4">
    <location>
        <begin position="184"/>
        <end position="206"/>
    </location>
</feature>
<keyword evidence="4" id="KW-1133">Transmembrane helix</keyword>
<dbReference type="AlphaFoldDB" id="A0A814Q2D9"/>
<dbReference type="Gene3D" id="2.60.120.200">
    <property type="match status" value="1"/>
</dbReference>
<protein>
    <recommendedName>
        <fullName evidence="2">Galectin</fullName>
    </recommendedName>
</protein>
<keyword evidence="4" id="KW-0812">Transmembrane</keyword>
<gene>
    <name evidence="9" type="ORF">FNK824_LOCUS13562</name>
    <name evidence="8" type="ORF">OTI717_LOCUS1073</name>
    <name evidence="6" type="ORF">RFH988_LOCUS12057</name>
    <name evidence="7" type="ORF">SEV965_LOCUS16561</name>
</gene>
<dbReference type="SMART" id="SM00276">
    <property type="entry name" value="GLECT"/>
    <property type="match status" value="1"/>
</dbReference>
<evidence type="ECO:0000313" key="6">
    <source>
        <dbReference type="EMBL" id="CAF0959368.1"/>
    </source>
</evidence>
<dbReference type="SUPFAM" id="SSF49899">
    <property type="entry name" value="Concanavalin A-like lectins/glucanases"/>
    <property type="match status" value="1"/>
</dbReference>
<dbReference type="InterPro" id="IPR001079">
    <property type="entry name" value="Galectin_CRD"/>
</dbReference>
<dbReference type="EMBL" id="CAJNOU010000911">
    <property type="protein sequence ID" value="CAF1114385.1"/>
    <property type="molecule type" value="Genomic_DNA"/>
</dbReference>
<keyword evidence="4" id="KW-0472">Membrane</keyword>
<dbReference type="GO" id="GO:0030246">
    <property type="term" value="F:carbohydrate binding"/>
    <property type="evidence" value="ECO:0007669"/>
    <property type="project" value="UniProtKB-UniRule"/>
</dbReference>
<dbReference type="EMBL" id="CAJNOO010000493">
    <property type="protein sequence ID" value="CAF0959368.1"/>
    <property type="molecule type" value="Genomic_DNA"/>
</dbReference>
<dbReference type="InterPro" id="IPR013320">
    <property type="entry name" value="ConA-like_dom_sf"/>
</dbReference>
<name>A0A814Q2D9_9BILA</name>